<gene>
    <name evidence="2" type="ORF">SAMN02745108_02609</name>
</gene>
<feature type="region of interest" description="Disordered" evidence="1">
    <location>
        <begin position="70"/>
        <end position="102"/>
    </location>
</feature>
<dbReference type="RefSeq" id="WP_200804180.1">
    <property type="nucleotide sequence ID" value="NZ_FUWU01000065.1"/>
</dbReference>
<feature type="non-terminal residue" evidence="2">
    <location>
        <position position="360"/>
    </location>
</feature>
<sequence>MKTTAASAVLLGIIACGDDSSSGSKTPEVFGTKDDLPECTEKIAGDTLYVESDSADYFCDDGEWVIVGDSTASDTTGTDTSDVSSSSGKNPSSSSADSSAVSDSLSSSSVADSLLSSSSAEVSSSSAITKEVVLACPDTLMGNSIYVDGDSLVLEDFNQFAYSAYIGSAILLDEGYNDYLVQLPAWNIMVGDTAILCSQSPAIAMCNVAKKGGHFSSIIDSTKTYGPWMVLRLTMLNTPENKKEILNFAINEDIELCGMDDVRLYGCLGKNDTDVDAFLEYDPAKEEFQMKFFFDGDARYSADSAAALKIALANIESAIQDGDLAKVAALTGLKSSDPYMELFKIASVKGGVGSTRYFYL</sequence>
<accession>A0A1T4R915</accession>
<evidence type="ECO:0000313" key="2">
    <source>
        <dbReference type="EMBL" id="SKA12407.1"/>
    </source>
</evidence>
<protein>
    <submittedName>
        <fullName evidence="2">Uncharacterized protein</fullName>
    </submittedName>
</protein>
<evidence type="ECO:0000313" key="3">
    <source>
        <dbReference type="Proteomes" id="UP000190449"/>
    </source>
</evidence>
<dbReference type="AlphaFoldDB" id="A0A1T4R915"/>
<name>A0A1T4R915_9BACT</name>
<dbReference type="EMBL" id="FUWU01000065">
    <property type="protein sequence ID" value="SKA12407.1"/>
    <property type="molecule type" value="Genomic_DNA"/>
</dbReference>
<proteinExistence type="predicted"/>
<dbReference type="PROSITE" id="PS51257">
    <property type="entry name" value="PROKAR_LIPOPROTEIN"/>
    <property type="match status" value="1"/>
</dbReference>
<evidence type="ECO:0000256" key="1">
    <source>
        <dbReference type="SAM" id="MobiDB-lite"/>
    </source>
</evidence>
<dbReference type="Proteomes" id="UP000190449">
    <property type="component" value="Unassembled WGS sequence"/>
</dbReference>
<reference evidence="2 3" key="1">
    <citation type="submission" date="2017-02" db="EMBL/GenBank/DDBJ databases">
        <authorList>
            <person name="Peterson S.W."/>
        </authorList>
    </citation>
    <scope>NUCLEOTIDE SEQUENCE [LARGE SCALE GENOMIC DNA]</scope>
    <source>
        <strain evidence="2 3">ATCC 43854</strain>
    </source>
</reference>
<organism evidence="2 3">
    <name type="scientific">Fibrobacter intestinalis</name>
    <dbReference type="NCBI Taxonomy" id="28122"/>
    <lineage>
        <taxon>Bacteria</taxon>
        <taxon>Pseudomonadati</taxon>
        <taxon>Fibrobacterota</taxon>
        <taxon>Fibrobacteria</taxon>
        <taxon>Fibrobacterales</taxon>
        <taxon>Fibrobacteraceae</taxon>
        <taxon>Fibrobacter</taxon>
    </lineage>
</organism>